<evidence type="ECO:0000256" key="1">
    <source>
        <dbReference type="SAM" id="MobiDB-lite"/>
    </source>
</evidence>
<evidence type="ECO:0008006" key="4">
    <source>
        <dbReference type="Google" id="ProtNLM"/>
    </source>
</evidence>
<dbReference type="Proteomes" id="UP001470230">
    <property type="component" value="Unassembled WGS sequence"/>
</dbReference>
<gene>
    <name evidence="2" type="ORF">M9Y10_008978</name>
</gene>
<reference evidence="2 3" key="1">
    <citation type="submission" date="2024-04" db="EMBL/GenBank/DDBJ databases">
        <title>Tritrichomonas musculus Genome.</title>
        <authorList>
            <person name="Alves-Ferreira E."/>
            <person name="Grigg M."/>
            <person name="Lorenzi H."/>
            <person name="Galac M."/>
        </authorList>
    </citation>
    <scope>NUCLEOTIDE SEQUENCE [LARGE SCALE GENOMIC DNA]</scope>
    <source>
        <strain evidence="2 3">EAF2021</strain>
    </source>
</reference>
<dbReference type="EMBL" id="JAPFFF010000014">
    <property type="protein sequence ID" value="KAK8871065.1"/>
    <property type="molecule type" value="Genomic_DNA"/>
</dbReference>
<proteinExistence type="predicted"/>
<accession>A0ABR2J0L3</accession>
<organism evidence="2 3">
    <name type="scientific">Tritrichomonas musculus</name>
    <dbReference type="NCBI Taxonomy" id="1915356"/>
    <lineage>
        <taxon>Eukaryota</taxon>
        <taxon>Metamonada</taxon>
        <taxon>Parabasalia</taxon>
        <taxon>Tritrichomonadida</taxon>
        <taxon>Tritrichomonadidae</taxon>
        <taxon>Tritrichomonas</taxon>
    </lineage>
</organism>
<comment type="caution">
    <text evidence="2">The sequence shown here is derived from an EMBL/GenBank/DDBJ whole genome shotgun (WGS) entry which is preliminary data.</text>
</comment>
<sequence length="172" mass="19691">MTEAQTNVDKINSFLAHLDSQYEKMNAGNFESYTDSSIQSLNSPKKNTTQDIPTPSIPQEPSNAKSNNFQSQQPQNQNINQSSQSIKNQQKSQSLISTPNHISPQDEIEHNLIDDATRKNRSWCERSLEQLEMTIQLLDQCLDNDLKDLSRQQNVINLCKKQIDEVKKIYPI</sequence>
<name>A0ABR2J0L3_9EUKA</name>
<protein>
    <recommendedName>
        <fullName evidence="4">BAG domain-containing protein</fullName>
    </recommendedName>
</protein>
<evidence type="ECO:0000313" key="2">
    <source>
        <dbReference type="EMBL" id="KAK8871065.1"/>
    </source>
</evidence>
<feature type="compositionally biased region" description="Low complexity" evidence="1">
    <location>
        <begin position="65"/>
        <end position="97"/>
    </location>
</feature>
<evidence type="ECO:0000313" key="3">
    <source>
        <dbReference type="Proteomes" id="UP001470230"/>
    </source>
</evidence>
<keyword evidence="3" id="KW-1185">Reference proteome</keyword>
<feature type="compositionally biased region" description="Polar residues" evidence="1">
    <location>
        <begin position="34"/>
        <end position="64"/>
    </location>
</feature>
<feature type="region of interest" description="Disordered" evidence="1">
    <location>
        <begin position="34"/>
        <end position="107"/>
    </location>
</feature>